<gene>
    <name evidence="2" type="ORF">DPMN_171712</name>
</gene>
<name>A0A9D4E0X8_DREPO</name>
<sequence length="75" mass="8374">MWVVVSHGRRQVVNALLAFGSNLLTPMDLHPAGIQIKVPKTPQKPYPGFFMLSLESSSGPTSVWPDTRQRRSCRP</sequence>
<accession>A0A9D4E0X8</accession>
<dbReference type="EMBL" id="JAIWYP010000009">
    <property type="protein sequence ID" value="KAH3770425.1"/>
    <property type="molecule type" value="Genomic_DNA"/>
</dbReference>
<dbReference type="AlphaFoldDB" id="A0A9D4E0X8"/>
<proteinExistence type="predicted"/>
<feature type="region of interest" description="Disordered" evidence="1">
    <location>
        <begin position="55"/>
        <end position="75"/>
    </location>
</feature>
<evidence type="ECO:0000313" key="2">
    <source>
        <dbReference type="EMBL" id="KAH3770425.1"/>
    </source>
</evidence>
<evidence type="ECO:0000256" key="1">
    <source>
        <dbReference type="SAM" id="MobiDB-lite"/>
    </source>
</evidence>
<organism evidence="2 3">
    <name type="scientific">Dreissena polymorpha</name>
    <name type="common">Zebra mussel</name>
    <name type="synonym">Mytilus polymorpha</name>
    <dbReference type="NCBI Taxonomy" id="45954"/>
    <lineage>
        <taxon>Eukaryota</taxon>
        <taxon>Metazoa</taxon>
        <taxon>Spiralia</taxon>
        <taxon>Lophotrochozoa</taxon>
        <taxon>Mollusca</taxon>
        <taxon>Bivalvia</taxon>
        <taxon>Autobranchia</taxon>
        <taxon>Heteroconchia</taxon>
        <taxon>Euheterodonta</taxon>
        <taxon>Imparidentia</taxon>
        <taxon>Neoheterodontei</taxon>
        <taxon>Myida</taxon>
        <taxon>Dreissenoidea</taxon>
        <taxon>Dreissenidae</taxon>
        <taxon>Dreissena</taxon>
    </lineage>
</organism>
<dbReference type="Proteomes" id="UP000828390">
    <property type="component" value="Unassembled WGS sequence"/>
</dbReference>
<protein>
    <submittedName>
        <fullName evidence="2">Uncharacterized protein</fullName>
    </submittedName>
</protein>
<reference evidence="2" key="2">
    <citation type="submission" date="2020-11" db="EMBL/GenBank/DDBJ databases">
        <authorList>
            <person name="McCartney M.A."/>
            <person name="Auch B."/>
            <person name="Kono T."/>
            <person name="Mallez S."/>
            <person name="Becker A."/>
            <person name="Gohl D.M."/>
            <person name="Silverstein K.A.T."/>
            <person name="Koren S."/>
            <person name="Bechman K.B."/>
            <person name="Herman A."/>
            <person name="Abrahante J.E."/>
            <person name="Garbe J."/>
        </authorList>
    </citation>
    <scope>NUCLEOTIDE SEQUENCE</scope>
    <source>
        <strain evidence="2">Duluth1</strain>
        <tissue evidence="2">Whole animal</tissue>
    </source>
</reference>
<comment type="caution">
    <text evidence="2">The sequence shown here is derived from an EMBL/GenBank/DDBJ whole genome shotgun (WGS) entry which is preliminary data.</text>
</comment>
<evidence type="ECO:0000313" key="3">
    <source>
        <dbReference type="Proteomes" id="UP000828390"/>
    </source>
</evidence>
<keyword evidence="3" id="KW-1185">Reference proteome</keyword>
<reference evidence="2" key="1">
    <citation type="journal article" date="2019" name="bioRxiv">
        <title>The Genome of the Zebra Mussel, Dreissena polymorpha: A Resource for Invasive Species Research.</title>
        <authorList>
            <person name="McCartney M.A."/>
            <person name="Auch B."/>
            <person name="Kono T."/>
            <person name="Mallez S."/>
            <person name="Zhang Y."/>
            <person name="Obille A."/>
            <person name="Becker A."/>
            <person name="Abrahante J.E."/>
            <person name="Garbe J."/>
            <person name="Badalamenti J.P."/>
            <person name="Herman A."/>
            <person name="Mangelson H."/>
            <person name="Liachko I."/>
            <person name="Sullivan S."/>
            <person name="Sone E.D."/>
            <person name="Koren S."/>
            <person name="Silverstein K.A.T."/>
            <person name="Beckman K.B."/>
            <person name="Gohl D.M."/>
        </authorList>
    </citation>
    <scope>NUCLEOTIDE SEQUENCE</scope>
    <source>
        <strain evidence="2">Duluth1</strain>
        <tissue evidence="2">Whole animal</tissue>
    </source>
</reference>